<accession>A0A4R6QSP6</accession>
<dbReference type="RefSeq" id="WP_133699179.1">
    <property type="nucleotide sequence ID" value="NZ_SNXS01000001.1"/>
</dbReference>
<dbReference type="Proteomes" id="UP000295361">
    <property type="component" value="Unassembled WGS sequence"/>
</dbReference>
<dbReference type="InParanoid" id="A0A4R6QSP6"/>
<feature type="transmembrane region" description="Helical" evidence="1">
    <location>
        <begin position="327"/>
        <end position="346"/>
    </location>
</feature>
<feature type="transmembrane region" description="Helical" evidence="1">
    <location>
        <begin position="93"/>
        <end position="114"/>
    </location>
</feature>
<name>A0A4R6QSP6_9BURK</name>
<evidence type="ECO:0000313" key="3">
    <source>
        <dbReference type="Proteomes" id="UP000295361"/>
    </source>
</evidence>
<keyword evidence="2" id="KW-0808">Transferase</keyword>
<keyword evidence="1" id="KW-0812">Transmembrane</keyword>
<dbReference type="AlphaFoldDB" id="A0A4R6QSP6"/>
<feature type="transmembrane region" description="Helical" evidence="1">
    <location>
        <begin position="20"/>
        <end position="40"/>
    </location>
</feature>
<feature type="transmembrane region" description="Helical" evidence="1">
    <location>
        <begin position="399"/>
        <end position="417"/>
    </location>
</feature>
<proteinExistence type="predicted"/>
<keyword evidence="1" id="KW-1133">Transmembrane helix</keyword>
<organism evidence="2 3">
    <name type="scientific">Roseateles toxinivorans</name>
    <dbReference type="NCBI Taxonomy" id="270368"/>
    <lineage>
        <taxon>Bacteria</taxon>
        <taxon>Pseudomonadati</taxon>
        <taxon>Pseudomonadota</taxon>
        <taxon>Betaproteobacteria</taxon>
        <taxon>Burkholderiales</taxon>
        <taxon>Sphaerotilaceae</taxon>
        <taxon>Roseateles</taxon>
    </lineage>
</organism>
<dbReference type="OrthoDB" id="8556356at2"/>
<comment type="caution">
    <text evidence="2">The sequence shown here is derived from an EMBL/GenBank/DDBJ whole genome shotgun (WGS) entry which is preliminary data.</text>
</comment>
<reference evidence="2 3" key="1">
    <citation type="submission" date="2019-03" db="EMBL/GenBank/DDBJ databases">
        <title>Genomic Encyclopedia of Type Strains, Phase IV (KMG-IV): sequencing the most valuable type-strain genomes for metagenomic binning, comparative biology and taxonomic classification.</title>
        <authorList>
            <person name="Goeker M."/>
        </authorList>
    </citation>
    <scope>NUCLEOTIDE SEQUENCE [LARGE SCALE GENOMIC DNA]</scope>
    <source>
        <strain evidence="2 3">DSM 16998</strain>
    </source>
</reference>
<feature type="transmembrane region" description="Helical" evidence="1">
    <location>
        <begin position="235"/>
        <end position="253"/>
    </location>
</feature>
<feature type="transmembrane region" description="Helical" evidence="1">
    <location>
        <begin position="60"/>
        <end position="81"/>
    </location>
</feature>
<dbReference type="EMBL" id="SNXS01000001">
    <property type="protein sequence ID" value="TDP74564.1"/>
    <property type="molecule type" value="Genomic_DNA"/>
</dbReference>
<feature type="transmembrane region" description="Helical" evidence="1">
    <location>
        <begin position="144"/>
        <end position="163"/>
    </location>
</feature>
<feature type="transmembrane region" description="Helical" evidence="1">
    <location>
        <begin position="304"/>
        <end position="321"/>
    </location>
</feature>
<keyword evidence="1" id="KW-0472">Membrane</keyword>
<protein>
    <submittedName>
        <fullName evidence="2">4-amino-4-deoxy-L-arabinose transferase-like glycosyltransferase</fullName>
    </submittedName>
</protein>
<feature type="transmembrane region" description="Helical" evidence="1">
    <location>
        <begin position="273"/>
        <end position="292"/>
    </location>
</feature>
<keyword evidence="3" id="KW-1185">Reference proteome</keyword>
<evidence type="ECO:0000256" key="1">
    <source>
        <dbReference type="SAM" id="Phobius"/>
    </source>
</evidence>
<evidence type="ECO:0000313" key="2">
    <source>
        <dbReference type="EMBL" id="TDP74564.1"/>
    </source>
</evidence>
<gene>
    <name evidence="2" type="ORF">DES47_101625</name>
</gene>
<feature type="transmembrane region" description="Helical" evidence="1">
    <location>
        <begin position="195"/>
        <end position="223"/>
    </location>
</feature>
<feature type="transmembrane region" description="Helical" evidence="1">
    <location>
        <begin position="170"/>
        <end position="189"/>
    </location>
</feature>
<dbReference type="GO" id="GO:0016740">
    <property type="term" value="F:transferase activity"/>
    <property type="evidence" value="ECO:0007669"/>
    <property type="project" value="UniProtKB-KW"/>
</dbReference>
<feature type="transmembrane region" description="Helical" evidence="1">
    <location>
        <begin position="353"/>
        <end position="373"/>
    </location>
</feature>
<sequence length="553" mass="60080">MNLPTPAIATERSATRLPRLALILFCAAYVLPGLFGRAPWRNADVTAFGYMASIAKGLASWWHPTIAGIPAEGALLPYWVGALFIKALPFADAAFAARLPFGLALVGVLMLTWYSSFHLARTDAAQPVAFAFGGEAHAIDYARALADGSLLALIASLGLLQLGHETTPELAQLLAATLLLYGIAAAPFKPRKARLAVLLALPVLAASGAPAVAVALGLLGALICFRSSYDEVHRLVVWLLAASALAALAAWGTGAWRWRVAAPVSALDLAQQMLTMTAWFAWPAWPLAAWTLWRWRTYWQRRHILVPAMCVAVGFATSLMMDGSDRALLLALPPLAVLAAFALPTLRRSVAAAVDWFSVFFFSACALIGWLYYSGMHTGSPAWALRGLKRLYEGFEPQFGAVALVFATAATLAWMWLVRWRTAKHQHALWKSLVLPAGGVALCWLLLMTLWLPLLDYVRSNRPLMERLQAQLPAQINCLAAPGVALSHLAAMELQSNWSWHIDGVTPLAASRCDYLVQQSIGPAVPALAGWHLVAQLRRPSDKQAYTLLYKRL</sequence>
<feature type="transmembrane region" description="Helical" evidence="1">
    <location>
        <begin position="429"/>
        <end position="452"/>
    </location>
</feature>